<dbReference type="PANTHER" id="PTHR42978:SF6">
    <property type="entry name" value="QUORUM-QUENCHING LACTONASE YTNP-RELATED"/>
    <property type="match status" value="1"/>
</dbReference>
<dbReference type="InterPro" id="IPR001279">
    <property type="entry name" value="Metallo-B-lactamas"/>
</dbReference>
<dbReference type="InterPro" id="IPR051013">
    <property type="entry name" value="MBL_superfamily_lactonases"/>
</dbReference>
<feature type="signal peptide" evidence="5">
    <location>
        <begin position="1"/>
        <end position="16"/>
    </location>
</feature>
<gene>
    <name evidence="7" type="ORF">SAMN05421853_102452</name>
</gene>
<proteinExistence type="inferred from homology"/>
<accession>A0A1I5WNH8</accession>
<dbReference type="STRING" id="93684.SAMN05421853_102452"/>
<evidence type="ECO:0000256" key="1">
    <source>
        <dbReference type="ARBA" id="ARBA00007749"/>
    </source>
</evidence>
<dbReference type="AlphaFoldDB" id="A0A1I5WNH8"/>
<keyword evidence="4" id="KW-0862">Zinc</keyword>
<name>A0A1I5WNH8_9RHOB</name>
<dbReference type="SMART" id="SM00849">
    <property type="entry name" value="Lactamase_B"/>
    <property type="match status" value="1"/>
</dbReference>
<dbReference type="GO" id="GO:0016787">
    <property type="term" value="F:hydrolase activity"/>
    <property type="evidence" value="ECO:0007669"/>
    <property type="project" value="UniProtKB-KW"/>
</dbReference>
<evidence type="ECO:0000313" key="8">
    <source>
        <dbReference type="Proteomes" id="UP000243106"/>
    </source>
</evidence>
<comment type="similarity">
    <text evidence="1">Belongs to the metallo-beta-lactamase superfamily.</text>
</comment>
<feature type="chain" id="PRO_5017369208" evidence="5">
    <location>
        <begin position="17"/>
        <end position="305"/>
    </location>
</feature>
<evidence type="ECO:0000256" key="2">
    <source>
        <dbReference type="ARBA" id="ARBA00022723"/>
    </source>
</evidence>
<dbReference type="RefSeq" id="WP_093009703.1">
    <property type="nucleotide sequence ID" value="NZ_FOXV01000002.1"/>
</dbReference>
<dbReference type="PANTHER" id="PTHR42978">
    <property type="entry name" value="QUORUM-QUENCHING LACTONASE YTNP-RELATED-RELATED"/>
    <property type="match status" value="1"/>
</dbReference>
<organism evidence="7 8">
    <name type="scientific">Roseivivax halotolerans</name>
    <dbReference type="NCBI Taxonomy" id="93684"/>
    <lineage>
        <taxon>Bacteria</taxon>
        <taxon>Pseudomonadati</taxon>
        <taxon>Pseudomonadota</taxon>
        <taxon>Alphaproteobacteria</taxon>
        <taxon>Rhodobacterales</taxon>
        <taxon>Roseobacteraceae</taxon>
        <taxon>Roseivivax</taxon>
    </lineage>
</organism>
<evidence type="ECO:0000256" key="5">
    <source>
        <dbReference type="SAM" id="SignalP"/>
    </source>
</evidence>
<dbReference type="InterPro" id="IPR036866">
    <property type="entry name" value="RibonucZ/Hydroxyglut_hydro"/>
</dbReference>
<dbReference type="Gene3D" id="3.60.15.10">
    <property type="entry name" value="Ribonuclease Z/Hydroxyacylglutathione hydrolase-like"/>
    <property type="match status" value="1"/>
</dbReference>
<keyword evidence="3" id="KW-0378">Hydrolase</keyword>
<keyword evidence="5" id="KW-0732">Signal</keyword>
<protein>
    <submittedName>
        <fullName evidence="7">Glyoxylase, beta-lactamase superfamily II</fullName>
    </submittedName>
</protein>
<reference evidence="8" key="1">
    <citation type="submission" date="2016-10" db="EMBL/GenBank/DDBJ databases">
        <authorList>
            <person name="Varghese N."/>
            <person name="Submissions S."/>
        </authorList>
    </citation>
    <scope>NUCLEOTIDE SEQUENCE [LARGE SCALE GENOMIC DNA]</scope>
    <source>
        <strain evidence="8">JCM 10271</strain>
    </source>
</reference>
<keyword evidence="2" id="KW-0479">Metal-binding</keyword>
<evidence type="ECO:0000259" key="6">
    <source>
        <dbReference type="SMART" id="SM00849"/>
    </source>
</evidence>
<dbReference type="GO" id="GO:0046872">
    <property type="term" value="F:metal ion binding"/>
    <property type="evidence" value="ECO:0007669"/>
    <property type="project" value="UniProtKB-KW"/>
</dbReference>
<dbReference type="CDD" id="cd07720">
    <property type="entry name" value="OPHC2-like_MBL-fold"/>
    <property type="match status" value="1"/>
</dbReference>
<sequence>MIIRRRTFLGSGLAFASLASTALLPTRAVSEMSLGDARLRTVSDGNLILPESFVIGDLPEDEAVPIVKAAGYAPDNLEAPCNLALWEDGDARVLFDAGSGSGFMPSAGEIVGNLEALGLAPDDITHVIFTHGHPDHLWGALDDFDEPLFLNAQHYMGAEEHAYWSDPATLDTIGAARQSFAAGAARRLEVLGDGLTLAGAGDEILPGLSMVSLPGHTPGHMGARIVSGGESVLIVGDAIGNAHLALARPGWPSPADQDPDQGIATRISLLEDLAASGETMVGFHLPDGGIGRIEAAAAGYSFRAL</sequence>
<dbReference type="Proteomes" id="UP000243106">
    <property type="component" value="Unassembled WGS sequence"/>
</dbReference>
<feature type="domain" description="Metallo-beta-lactamase" evidence="6">
    <location>
        <begin position="80"/>
        <end position="284"/>
    </location>
</feature>
<dbReference type="EMBL" id="FOXV01000002">
    <property type="protein sequence ID" value="SFQ21068.1"/>
    <property type="molecule type" value="Genomic_DNA"/>
</dbReference>
<evidence type="ECO:0000313" key="7">
    <source>
        <dbReference type="EMBL" id="SFQ21068.1"/>
    </source>
</evidence>
<dbReference type="SUPFAM" id="SSF56281">
    <property type="entry name" value="Metallo-hydrolase/oxidoreductase"/>
    <property type="match status" value="1"/>
</dbReference>
<dbReference type="Pfam" id="PF00753">
    <property type="entry name" value="Lactamase_B"/>
    <property type="match status" value="1"/>
</dbReference>
<evidence type="ECO:0000256" key="4">
    <source>
        <dbReference type="ARBA" id="ARBA00022833"/>
    </source>
</evidence>
<keyword evidence="8" id="KW-1185">Reference proteome</keyword>
<evidence type="ECO:0000256" key="3">
    <source>
        <dbReference type="ARBA" id="ARBA00022801"/>
    </source>
</evidence>